<evidence type="ECO:0000256" key="1">
    <source>
        <dbReference type="ARBA" id="ARBA00023125"/>
    </source>
</evidence>
<dbReference type="InterPro" id="IPR011990">
    <property type="entry name" value="TPR-like_helical_dom_sf"/>
</dbReference>
<keyword evidence="2" id="KW-1133">Transmembrane helix</keyword>
<comment type="caution">
    <text evidence="5">The sequence shown here is derived from an EMBL/GenBank/DDBJ whole genome shotgun (WGS) entry which is preliminary data.</text>
</comment>
<keyword evidence="6" id="KW-1185">Reference proteome</keyword>
<dbReference type="PANTHER" id="PTHR43280">
    <property type="entry name" value="ARAC-FAMILY TRANSCRIPTIONAL REGULATOR"/>
    <property type="match status" value="1"/>
</dbReference>
<keyword evidence="2" id="KW-0812">Transmembrane</keyword>
<feature type="chain" id="PRO_5005838932" description="HTH araC/xylS-type domain-containing protein" evidence="3">
    <location>
        <begin position="26"/>
        <end position="557"/>
    </location>
</feature>
<dbReference type="SMART" id="SM00028">
    <property type="entry name" value="TPR"/>
    <property type="match status" value="3"/>
</dbReference>
<organism evidence="5 6">
    <name type="scientific">Flavobacterium akiainvivens</name>
    <dbReference type="NCBI Taxonomy" id="1202724"/>
    <lineage>
        <taxon>Bacteria</taxon>
        <taxon>Pseudomonadati</taxon>
        <taxon>Bacteroidota</taxon>
        <taxon>Flavobacteriia</taxon>
        <taxon>Flavobacteriales</taxon>
        <taxon>Flavobacteriaceae</taxon>
        <taxon>Flavobacterium</taxon>
    </lineage>
</organism>
<reference evidence="5 6" key="1">
    <citation type="submission" date="2015-08" db="EMBL/GenBank/DDBJ databases">
        <title>Whole genome sequence of Flavobacterium akiainvivens IK-1T, from decaying Wikstroemia oahuensis, an endemic Hawaiian shrub.</title>
        <authorList>
            <person name="Wan X."/>
            <person name="Hou S."/>
            <person name="Saito J."/>
            <person name="Donachie S."/>
        </authorList>
    </citation>
    <scope>NUCLEOTIDE SEQUENCE [LARGE SCALE GENOMIC DNA]</scope>
    <source>
        <strain evidence="5 6">IK-1</strain>
    </source>
</reference>
<evidence type="ECO:0000259" key="4">
    <source>
        <dbReference type="PROSITE" id="PS01124"/>
    </source>
</evidence>
<dbReference type="Gene3D" id="1.25.40.10">
    <property type="entry name" value="Tetratricopeptide repeat domain"/>
    <property type="match status" value="2"/>
</dbReference>
<keyword evidence="2" id="KW-0472">Membrane</keyword>
<keyword evidence="1" id="KW-0238">DNA-binding</keyword>
<dbReference type="RefSeq" id="WP_054406596.1">
    <property type="nucleotide sequence ID" value="NZ_FOYA01000029.1"/>
</dbReference>
<dbReference type="SMART" id="SM00342">
    <property type="entry name" value="HTH_ARAC"/>
    <property type="match status" value="1"/>
</dbReference>
<dbReference type="OrthoDB" id="5295174at2"/>
<feature type="domain" description="HTH araC/xylS-type" evidence="4">
    <location>
        <begin position="441"/>
        <end position="549"/>
    </location>
</feature>
<evidence type="ECO:0000256" key="2">
    <source>
        <dbReference type="SAM" id="Phobius"/>
    </source>
</evidence>
<dbReference type="Proteomes" id="UP000037755">
    <property type="component" value="Unassembled WGS sequence"/>
</dbReference>
<dbReference type="InterPro" id="IPR018060">
    <property type="entry name" value="HTH_AraC"/>
</dbReference>
<evidence type="ECO:0000313" key="6">
    <source>
        <dbReference type="Proteomes" id="UP000037755"/>
    </source>
</evidence>
<dbReference type="EMBL" id="LIYD01000005">
    <property type="protein sequence ID" value="KOS05420.1"/>
    <property type="molecule type" value="Genomic_DNA"/>
</dbReference>
<dbReference type="Gene3D" id="1.10.10.60">
    <property type="entry name" value="Homeodomain-like"/>
    <property type="match status" value="1"/>
</dbReference>
<gene>
    <name evidence="5" type="ORF">AM493_04780</name>
</gene>
<feature type="transmembrane region" description="Helical" evidence="2">
    <location>
        <begin position="382"/>
        <end position="403"/>
    </location>
</feature>
<dbReference type="GO" id="GO:0043565">
    <property type="term" value="F:sequence-specific DNA binding"/>
    <property type="evidence" value="ECO:0007669"/>
    <property type="project" value="InterPro"/>
</dbReference>
<dbReference type="InterPro" id="IPR019734">
    <property type="entry name" value="TPR_rpt"/>
</dbReference>
<feature type="signal peptide" evidence="3">
    <location>
        <begin position="1"/>
        <end position="25"/>
    </location>
</feature>
<evidence type="ECO:0000313" key="5">
    <source>
        <dbReference type="EMBL" id="KOS05420.1"/>
    </source>
</evidence>
<accession>A0A0M9VHD4</accession>
<dbReference type="AlphaFoldDB" id="A0A0M9VHD4"/>
<dbReference type="GO" id="GO:0003700">
    <property type="term" value="F:DNA-binding transcription factor activity"/>
    <property type="evidence" value="ECO:0007669"/>
    <property type="project" value="InterPro"/>
</dbReference>
<dbReference type="PROSITE" id="PS01124">
    <property type="entry name" value="HTH_ARAC_FAMILY_2"/>
    <property type="match status" value="1"/>
</dbReference>
<name>A0A0M9VHD4_9FLAO</name>
<dbReference type="SUPFAM" id="SSF48452">
    <property type="entry name" value="TPR-like"/>
    <property type="match status" value="1"/>
</dbReference>
<proteinExistence type="predicted"/>
<keyword evidence="3" id="KW-0732">Signal</keyword>
<dbReference type="STRING" id="1202724.AM493_04780"/>
<dbReference type="PATRIC" id="fig|1202724.3.peg.989"/>
<dbReference type="PANTHER" id="PTHR43280:SF34">
    <property type="entry name" value="ARAC-FAMILY TRANSCRIPTIONAL REGULATOR"/>
    <property type="match status" value="1"/>
</dbReference>
<protein>
    <recommendedName>
        <fullName evidence="4">HTH araC/xylS-type domain-containing protein</fullName>
    </recommendedName>
</protein>
<evidence type="ECO:0000256" key="3">
    <source>
        <dbReference type="SAM" id="SignalP"/>
    </source>
</evidence>
<sequence>MVPSRFPKVALLSLLLTYFSSYAYTAPDSLQQKDYKYLFTRIRATKANPVLQDLYLKAFLKNAKDSGDWEMIMHGYKNYADFSEEMRAVMYSDSMVYAARQLGDGKLIGAAYLSKGIVYYDFKRHEMALENYLLARPYIEKEGDDYLTYKLKYNIAHVKYYLGKNSEAILLFNACLDYFKENNTRAYLNTLHSLGLCYNRAGNYGKSEQLVDLGLAEASRLGDHSMDCYFLHLDGQNDYFLKNYSLSIEKLQEAIPGVAENDDYANIAVANFYIGKSYWAIKRFREGLPYLHLVADAFDQKEYIRPDLRENFELLINYYKDKGDSKKVLYYVDRLLSADSLLTQRHDRLYDTIHKNYDTRELFQEKKDIELQFKREQSYGKIWQTGSVVLSIIVVVLVVAHIVDRKRRDQVFRELMENKKPKQKAVKAIPKELPIPQETVTKVLARLEKWEQAMRYLDVNITRASMAVYLDTNVHYVSDIILHYRGKSFTEYINDLKVDYIIEQLKTDRHKRMFTHDALAEEAGFSTTQRFVQAFKSRTTLSPTFFSAKIRKEMAEG</sequence>